<dbReference type="EC" id="3.1.13.-" evidence="5"/>
<dbReference type="PIRSF" id="PIRSF006743">
    <property type="entry name" value="Exonuclease_Xnr1"/>
    <property type="match status" value="1"/>
</dbReference>
<feature type="domain" description="5'-3' exoribonuclease 1 SH3-like" evidence="9">
    <location>
        <begin position="1054"/>
        <end position="1125"/>
    </location>
</feature>
<dbReference type="CDD" id="cd18673">
    <property type="entry name" value="PIN_XRN1-2-like"/>
    <property type="match status" value="1"/>
</dbReference>
<dbReference type="Gene3D" id="1.25.40.1050">
    <property type="match status" value="1"/>
</dbReference>
<feature type="region of interest" description="Disordered" evidence="6">
    <location>
        <begin position="1248"/>
        <end position="1335"/>
    </location>
</feature>
<feature type="domain" description="Exoribonuclease Xrn1 D2/D3" evidence="11">
    <location>
        <begin position="799"/>
        <end position="1026"/>
    </location>
</feature>
<keyword evidence="5" id="KW-0963">Cytoplasm</keyword>
<dbReference type="PANTHER" id="PTHR12341">
    <property type="entry name" value="5'-&gt;3' EXORIBONUCLEASE"/>
    <property type="match status" value="1"/>
</dbReference>
<dbReference type="GO" id="GO:0004534">
    <property type="term" value="F:5'-3' RNA exonuclease activity"/>
    <property type="evidence" value="ECO:0007669"/>
    <property type="project" value="TreeGrafter"/>
</dbReference>
<dbReference type="Gene3D" id="2.30.30.750">
    <property type="match status" value="1"/>
</dbReference>
<feature type="domain" description="5'-3' exoribonuclease 1 D1" evidence="10">
    <location>
        <begin position="624"/>
        <end position="768"/>
    </location>
</feature>
<evidence type="ECO:0000259" key="11">
    <source>
        <dbReference type="Pfam" id="PF18334"/>
    </source>
</evidence>
<dbReference type="InterPro" id="IPR004859">
    <property type="entry name" value="Xrn1_N"/>
</dbReference>
<dbReference type="Pfam" id="PF18334">
    <property type="entry name" value="XRN1_D2_D3"/>
    <property type="match status" value="1"/>
</dbReference>
<dbReference type="InterPro" id="IPR041412">
    <property type="entry name" value="Xrn1_helical"/>
</dbReference>
<dbReference type="Proteomes" id="UP000326759">
    <property type="component" value="Unassembled WGS sequence"/>
</dbReference>
<evidence type="ECO:0000256" key="3">
    <source>
        <dbReference type="ARBA" id="ARBA00022839"/>
    </source>
</evidence>
<feature type="compositionally biased region" description="Polar residues" evidence="6">
    <location>
        <begin position="1270"/>
        <end position="1313"/>
    </location>
</feature>
<dbReference type="InterPro" id="IPR047008">
    <property type="entry name" value="XRN1_SH3_sf"/>
</dbReference>
<comment type="caution">
    <text evidence="12">The sequence shown here is derived from an EMBL/GenBank/DDBJ whole genome shotgun (WGS) entry which is preliminary data.</text>
</comment>
<feature type="region of interest" description="Disordered" evidence="6">
    <location>
        <begin position="1358"/>
        <end position="1389"/>
    </location>
</feature>
<feature type="domain" description="Xrn1 N-terminal" evidence="7">
    <location>
        <begin position="25"/>
        <end position="191"/>
    </location>
</feature>
<dbReference type="GO" id="GO:0005737">
    <property type="term" value="C:cytoplasm"/>
    <property type="evidence" value="ECO:0007669"/>
    <property type="project" value="UniProtKB-SubCell"/>
</dbReference>
<keyword evidence="3 5" id="KW-0269">Exonuclease</keyword>
<dbReference type="Pfam" id="PF18129">
    <property type="entry name" value="SH3_12"/>
    <property type="match status" value="1"/>
</dbReference>
<evidence type="ECO:0000313" key="12">
    <source>
        <dbReference type="EMBL" id="KAB7499195.1"/>
    </source>
</evidence>
<dbReference type="Pfam" id="PF03159">
    <property type="entry name" value="XRN_N"/>
    <property type="match status" value="1"/>
</dbReference>
<dbReference type="Pfam" id="PF17846">
    <property type="entry name" value="XRN_M"/>
    <property type="match status" value="1"/>
</dbReference>
<evidence type="ECO:0000259" key="10">
    <source>
        <dbReference type="Pfam" id="PF18332"/>
    </source>
</evidence>
<dbReference type="GO" id="GO:0005634">
    <property type="term" value="C:nucleus"/>
    <property type="evidence" value="ECO:0007669"/>
    <property type="project" value="TreeGrafter"/>
</dbReference>
<dbReference type="InterPro" id="IPR041385">
    <property type="entry name" value="SH3_12"/>
</dbReference>
<dbReference type="InterPro" id="IPR047007">
    <property type="entry name" value="XRN1_D1_sf"/>
</dbReference>
<dbReference type="GO" id="GO:0003723">
    <property type="term" value="F:RNA binding"/>
    <property type="evidence" value="ECO:0007669"/>
    <property type="project" value="UniProtKB-KW"/>
</dbReference>
<evidence type="ECO:0000256" key="5">
    <source>
        <dbReference type="PIRNR" id="PIRNR006743"/>
    </source>
</evidence>
<dbReference type="Pfam" id="PF18332">
    <property type="entry name" value="XRN1_D1"/>
    <property type="match status" value="1"/>
</dbReference>
<gene>
    <name evidence="12" type="primary">Xrn1_1</name>
    <name evidence="12" type="ORF">Anas_05792</name>
</gene>
<evidence type="ECO:0000259" key="8">
    <source>
        <dbReference type="Pfam" id="PF17846"/>
    </source>
</evidence>
<dbReference type="PANTHER" id="PTHR12341:SF7">
    <property type="entry name" value="5'-3' EXORIBONUCLEASE 1"/>
    <property type="match status" value="1"/>
</dbReference>
<dbReference type="InterPro" id="IPR040992">
    <property type="entry name" value="XRN1_D1"/>
</dbReference>
<dbReference type="Gene3D" id="2.170.260.40">
    <property type="match status" value="1"/>
</dbReference>
<keyword evidence="1 5" id="KW-0540">Nuclease</keyword>
<evidence type="ECO:0000259" key="7">
    <source>
        <dbReference type="Pfam" id="PF03159"/>
    </source>
</evidence>
<dbReference type="InterPro" id="IPR016494">
    <property type="entry name" value="5_3_exoribonuclease_1"/>
</dbReference>
<comment type="similarity">
    <text evidence="4 5">Belongs to the 5'-3' exonuclease family.</text>
</comment>
<dbReference type="OrthoDB" id="372487at2759"/>
<evidence type="ECO:0000256" key="4">
    <source>
        <dbReference type="ARBA" id="ARBA00038299"/>
    </source>
</evidence>
<protein>
    <recommendedName>
        <fullName evidence="5">5'-3' exoribonuclease 1</fullName>
        <ecNumber evidence="5">3.1.13.-</ecNumber>
    </recommendedName>
</protein>
<name>A0A5N5SZ31_9CRUS</name>
<sequence>MELFISVLIQMMMTLTFVFLKRTYSKIFFIILEVLFRMIQPRKVFYMAVDGVAPRAKMNQQRGRRFRSAREAEENEKKALSKGEVLPKEARFDSNCITPGTEFMTMLDSQLQYFITSKISSDKLWQNCSVIYSSHKTPGEGEHKIMEYIRYSRSQPGYDPETRHCLYGLDADLIMLGLTSHEPHFSLLREEVRFGGKKKANKRTPTPEETTFHLLHLTLMREYIEYEFYDLHETLSFQFDLEAIIDDWVLMGFLVGNDFIPHLPGLHINKDALPVLYDKYKEVLPTLDGYINEGGILNLKRFQKFMSKLTEYDVEKFQELNDNLKYIRCKRGSNEEEEVNERMGRLEAFDFEDDIFDDNTFGSLEDNPLTTEEVKEKLARLNITHYEDFLEDDDDNDDSEDMQLEAEFRQHKRHYYMSKMSFEDVTPDVLRDQAVNYVKGLQWILNYYYNGICSWSWYYPHHYAPYISDVKNFVDIDLTFDKGKPFKPFEQLLAVLPPLSIKLLPKPYEKLMLSQNSPLYKFYPKEFSTDLNGKQQDWEAVVLIPFIDEEELLDAMKPCNTVLNLEEKSRNAHGPMFIYKYSSENFGEYKAPKYFPPIGVNHAKVQEVWREEWDIHPAKIIKGLLPDLKLDIYYPGFPHLKYIKHTFEKKEAGVKVFQQDSRGINFILKIEKSEPPNLFDLLKNILGKSVFVNWPHLLEAKLLAPKNDKYYLKESNDPTPIHEQFDMKQVKLWHSTVEDLKSKTLKRWGIDIGETDYVIHAKLMTGRNYVAYHDGKVVLEKKWAENITIYDKEYKEYTIHEYFKPGTKVFMIGYPYYGCMGDVIEIDPQQKGRIRVSMVSLVEPNITSIHSMWLKSSERYLTAFECSTHLGISPHLFARLTGSIFLASALEKNPFLELETAYNKINIGLNLKSNKRSEEVIGFTKKSMDNSKQWLYSEQCVKSLAEYQKHFPEIFEFLNRNPTKNDIFQDEIFPKNEEKVPELVKWLKEQPFYSAERCKWGTLFIEPSVVAQIAKEVERISCQRARSVKIQVKPYWLFKPNPLQGSSPPDPNVTYQLFDRVINVREGFSVPLGATGTVIGIQPAEKECDKMYTIFFDKPFPGGLSLAGPEFPHQCYRLTWSAMINITYGNRANGVSSAYNSPTQSHAYDGNQMSANKISVLKSDSPSLLSVISSPDTSNTKRNLFSHNNPYLSQSDKKEVIKKNATKMEEKKKEIFSEPPNPDVLPKPMGFGEHFGKNSVRNQCDMQNSSFAAPGQQNNCGLNKGRGSVPHSTQPVRSSNTSPISKPLGQSSIKNTYNNSQLTSVQQDTSNKSIFVPRQVERKKTPKKKNDYNASTAASYQINSIQESDCTPASSLQVVKTSNNGAGNKPRRKRKSRIAANFEIKQNKE</sequence>
<feature type="compositionally biased region" description="Polar residues" evidence="6">
    <location>
        <begin position="1248"/>
        <end position="1261"/>
    </location>
</feature>
<evidence type="ECO:0000259" key="9">
    <source>
        <dbReference type="Pfam" id="PF18129"/>
    </source>
</evidence>
<feature type="domain" description="Xrn1 helical" evidence="8">
    <location>
        <begin position="238"/>
        <end position="579"/>
    </location>
</feature>
<keyword evidence="13" id="KW-1185">Reference proteome</keyword>
<dbReference type="Gene3D" id="3.40.50.12390">
    <property type="match status" value="2"/>
</dbReference>
<evidence type="ECO:0000256" key="6">
    <source>
        <dbReference type="SAM" id="MobiDB-lite"/>
    </source>
</evidence>
<proteinExistence type="inferred from homology"/>
<dbReference type="GO" id="GO:0000956">
    <property type="term" value="P:nuclear-transcribed mRNA catabolic process"/>
    <property type="evidence" value="ECO:0007669"/>
    <property type="project" value="InterPro"/>
</dbReference>
<feature type="compositionally biased region" description="Basic and acidic residues" evidence="6">
    <location>
        <begin position="1319"/>
        <end position="1331"/>
    </location>
</feature>
<reference evidence="12 13" key="1">
    <citation type="journal article" date="2019" name="PLoS Biol.">
        <title>Sex chromosomes control vertical transmission of feminizing Wolbachia symbionts in an isopod.</title>
        <authorList>
            <person name="Becking T."/>
            <person name="Chebbi M.A."/>
            <person name="Giraud I."/>
            <person name="Moumen B."/>
            <person name="Laverre T."/>
            <person name="Caubet Y."/>
            <person name="Peccoud J."/>
            <person name="Gilbert C."/>
            <person name="Cordaux R."/>
        </authorList>
    </citation>
    <scope>NUCLEOTIDE SEQUENCE [LARGE SCALE GENOMIC DNA]</scope>
    <source>
        <strain evidence="12">ANa2</strain>
        <tissue evidence="12">Whole body excluding digestive tract and cuticle</tissue>
    </source>
</reference>
<accession>A0A5N5SZ31</accession>
<dbReference type="EMBL" id="SEYY01018596">
    <property type="protein sequence ID" value="KAB7499195.1"/>
    <property type="molecule type" value="Genomic_DNA"/>
</dbReference>
<keyword evidence="2 5" id="KW-0378">Hydrolase</keyword>
<organism evidence="12 13">
    <name type="scientific">Armadillidium nasatum</name>
    <dbReference type="NCBI Taxonomy" id="96803"/>
    <lineage>
        <taxon>Eukaryota</taxon>
        <taxon>Metazoa</taxon>
        <taxon>Ecdysozoa</taxon>
        <taxon>Arthropoda</taxon>
        <taxon>Crustacea</taxon>
        <taxon>Multicrustacea</taxon>
        <taxon>Malacostraca</taxon>
        <taxon>Eumalacostraca</taxon>
        <taxon>Peracarida</taxon>
        <taxon>Isopoda</taxon>
        <taxon>Oniscidea</taxon>
        <taxon>Crinocheta</taxon>
        <taxon>Armadillidiidae</taxon>
        <taxon>Armadillidium</taxon>
    </lineage>
</organism>
<dbReference type="FunFam" id="3.40.50.12390:FF:000002">
    <property type="entry name" value="5'-3' exoribonuclease 1"/>
    <property type="match status" value="1"/>
</dbReference>
<dbReference type="InterPro" id="IPR027073">
    <property type="entry name" value="5_3_exoribonuclease"/>
</dbReference>
<evidence type="ECO:0000256" key="1">
    <source>
        <dbReference type="ARBA" id="ARBA00022722"/>
    </source>
</evidence>
<comment type="subcellular location">
    <subcellularLocation>
        <location evidence="5">Cytoplasm</location>
    </subcellularLocation>
</comment>
<dbReference type="InterPro" id="IPR041106">
    <property type="entry name" value="XRN1_D2_D3"/>
</dbReference>
<evidence type="ECO:0000256" key="2">
    <source>
        <dbReference type="ARBA" id="ARBA00022801"/>
    </source>
</evidence>
<evidence type="ECO:0000313" key="13">
    <source>
        <dbReference type="Proteomes" id="UP000326759"/>
    </source>
</evidence>
<keyword evidence="5" id="KW-0694">RNA-binding</keyword>
<dbReference type="GO" id="GO:0016075">
    <property type="term" value="P:rRNA catabolic process"/>
    <property type="evidence" value="ECO:0007669"/>
    <property type="project" value="TreeGrafter"/>
</dbReference>